<gene>
    <name evidence="1" type="ORF">FFLO_01103</name>
</gene>
<accession>A0A8K0JRR3</accession>
<evidence type="ECO:0000313" key="1">
    <source>
        <dbReference type="EMBL" id="KAG7570905.1"/>
    </source>
</evidence>
<comment type="caution">
    <text evidence="1">The sequence shown here is derived from an EMBL/GenBank/DDBJ whole genome shotgun (WGS) entry which is preliminary data.</text>
</comment>
<keyword evidence="2" id="KW-1185">Reference proteome</keyword>
<protein>
    <submittedName>
        <fullName evidence="1">Uncharacterized protein</fullName>
    </submittedName>
</protein>
<proteinExistence type="predicted"/>
<dbReference type="AlphaFoldDB" id="A0A8K0JRR3"/>
<sequence length="30" mass="3597">MEVITRDESRNTNRQARARFSIRHLVHSDT</sequence>
<dbReference type="EMBL" id="JABELV010000015">
    <property type="protein sequence ID" value="KAG7570905.1"/>
    <property type="molecule type" value="Genomic_DNA"/>
</dbReference>
<dbReference type="Proteomes" id="UP000812966">
    <property type="component" value="Unassembled WGS sequence"/>
</dbReference>
<reference evidence="1" key="1">
    <citation type="submission" date="2020-04" db="EMBL/GenBank/DDBJ databases">
        <title>Analysis of mating type loci in Filobasidium floriforme.</title>
        <authorList>
            <person name="Nowrousian M."/>
        </authorList>
    </citation>
    <scope>NUCLEOTIDE SEQUENCE</scope>
    <source>
        <strain evidence="1">CBS 6242</strain>
    </source>
</reference>
<evidence type="ECO:0000313" key="2">
    <source>
        <dbReference type="Proteomes" id="UP000812966"/>
    </source>
</evidence>
<organism evidence="1 2">
    <name type="scientific">Filobasidium floriforme</name>
    <dbReference type="NCBI Taxonomy" id="5210"/>
    <lineage>
        <taxon>Eukaryota</taxon>
        <taxon>Fungi</taxon>
        <taxon>Dikarya</taxon>
        <taxon>Basidiomycota</taxon>
        <taxon>Agaricomycotina</taxon>
        <taxon>Tremellomycetes</taxon>
        <taxon>Filobasidiales</taxon>
        <taxon>Filobasidiaceae</taxon>
        <taxon>Filobasidium</taxon>
    </lineage>
</organism>
<name>A0A8K0JRR3_9TREE</name>